<gene>
    <name evidence="2" type="ordered locus">Acid345_0103</name>
</gene>
<sequence length="108" mass="11757">MRSPSHSVFVLLARSIKHFAFADLFLLFVAGFFWGFAKGWPQGIFAAFFQIGLLPILAIGEVFKDPTSHNLWPLEFVMYGFMGGVGAFGAALGLALKSSRIGARQTTA</sequence>
<proteinExistence type="predicted"/>
<keyword evidence="1" id="KW-0472">Membrane</keyword>
<dbReference type="AlphaFoldDB" id="Q1IVJ2"/>
<dbReference type="Proteomes" id="UP000002432">
    <property type="component" value="Chromosome"/>
</dbReference>
<feature type="transmembrane region" description="Helical" evidence="1">
    <location>
        <begin position="44"/>
        <end position="64"/>
    </location>
</feature>
<dbReference type="KEGG" id="aba:Acid345_0103"/>
<evidence type="ECO:0000313" key="2">
    <source>
        <dbReference type="EMBL" id="ABF39108.1"/>
    </source>
</evidence>
<keyword evidence="3" id="KW-1185">Reference proteome</keyword>
<reference evidence="2 3" key="1">
    <citation type="journal article" date="2009" name="Appl. Environ. Microbiol.">
        <title>Three genomes from the phylum Acidobacteria provide insight into the lifestyles of these microorganisms in soils.</title>
        <authorList>
            <person name="Ward N.L."/>
            <person name="Challacombe J.F."/>
            <person name="Janssen P.H."/>
            <person name="Henrissat B."/>
            <person name="Coutinho P.M."/>
            <person name="Wu M."/>
            <person name="Xie G."/>
            <person name="Haft D.H."/>
            <person name="Sait M."/>
            <person name="Badger J."/>
            <person name="Barabote R.D."/>
            <person name="Bradley B."/>
            <person name="Brettin T.S."/>
            <person name="Brinkac L.M."/>
            <person name="Bruce D."/>
            <person name="Creasy T."/>
            <person name="Daugherty S.C."/>
            <person name="Davidsen T.M."/>
            <person name="DeBoy R.T."/>
            <person name="Detter J.C."/>
            <person name="Dodson R.J."/>
            <person name="Durkin A.S."/>
            <person name="Ganapathy A."/>
            <person name="Gwinn-Giglio M."/>
            <person name="Han C.S."/>
            <person name="Khouri H."/>
            <person name="Kiss H."/>
            <person name="Kothari S.P."/>
            <person name="Madupu R."/>
            <person name="Nelson K.E."/>
            <person name="Nelson W.C."/>
            <person name="Paulsen I."/>
            <person name="Penn K."/>
            <person name="Ren Q."/>
            <person name="Rosovitz M.J."/>
            <person name="Selengut J.D."/>
            <person name="Shrivastava S."/>
            <person name="Sullivan S.A."/>
            <person name="Tapia R."/>
            <person name="Thompson L.S."/>
            <person name="Watkins K.L."/>
            <person name="Yang Q."/>
            <person name="Yu C."/>
            <person name="Zafar N."/>
            <person name="Zhou L."/>
            <person name="Kuske C.R."/>
        </authorList>
    </citation>
    <scope>NUCLEOTIDE SEQUENCE [LARGE SCALE GENOMIC DNA]</scope>
    <source>
        <strain evidence="2 3">Ellin345</strain>
    </source>
</reference>
<dbReference type="RefSeq" id="WP_011520910.1">
    <property type="nucleotide sequence ID" value="NC_008009.1"/>
</dbReference>
<organism evidence="2 3">
    <name type="scientific">Koribacter versatilis (strain Ellin345)</name>
    <dbReference type="NCBI Taxonomy" id="204669"/>
    <lineage>
        <taxon>Bacteria</taxon>
        <taxon>Pseudomonadati</taxon>
        <taxon>Acidobacteriota</taxon>
        <taxon>Terriglobia</taxon>
        <taxon>Terriglobales</taxon>
        <taxon>Candidatus Korobacteraceae</taxon>
        <taxon>Candidatus Korobacter</taxon>
    </lineage>
</organism>
<evidence type="ECO:0000313" key="3">
    <source>
        <dbReference type="Proteomes" id="UP000002432"/>
    </source>
</evidence>
<dbReference type="OrthoDB" id="5956726at2"/>
<evidence type="ECO:0000256" key="1">
    <source>
        <dbReference type="SAM" id="Phobius"/>
    </source>
</evidence>
<dbReference type="EnsemblBacteria" id="ABF39108">
    <property type="protein sequence ID" value="ABF39108"/>
    <property type="gene ID" value="Acid345_0103"/>
</dbReference>
<dbReference type="EMBL" id="CP000360">
    <property type="protein sequence ID" value="ABF39108.1"/>
    <property type="molecule type" value="Genomic_DNA"/>
</dbReference>
<keyword evidence="1" id="KW-0812">Transmembrane</keyword>
<name>Q1IVJ2_KORVE</name>
<accession>Q1IVJ2</accession>
<keyword evidence="1" id="KW-1133">Transmembrane helix</keyword>
<feature type="transmembrane region" description="Helical" evidence="1">
    <location>
        <begin position="76"/>
        <end position="96"/>
    </location>
</feature>
<protein>
    <submittedName>
        <fullName evidence="2">Uncharacterized protein</fullName>
    </submittedName>
</protein>
<feature type="transmembrane region" description="Helical" evidence="1">
    <location>
        <begin position="20"/>
        <end position="37"/>
    </location>
</feature>
<dbReference type="HOGENOM" id="CLU_2193484_0_0_0"/>